<accession>A0ABX7G3Z7</accession>
<keyword evidence="3" id="KW-1185">Reference proteome</keyword>
<protein>
    <submittedName>
        <fullName evidence="2">Uncharacterized protein</fullName>
    </submittedName>
</protein>
<reference evidence="2 3" key="1">
    <citation type="journal article" date="2012" name="Antonie Van Leeuwenhoek">
        <title>Shewanella litorisediminis sp. nov., a gammaproteobacterium isolated from a tidal flat sediment.</title>
        <authorList>
            <person name="Lee M.H."/>
            <person name="Yoon J.H."/>
        </authorList>
    </citation>
    <scope>NUCLEOTIDE SEQUENCE [LARGE SCALE GENOMIC DNA]</scope>
    <source>
        <strain evidence="2 3">SMK1-12</strain>
    </source>
</reference>
<keyword evidence="1" id="KW-0472">Membrane</keyword>
<sequence length="152" mass="16737">MGLKRRTWNNIIIIACILMVSVLTLLDQRMNSLPEDAAPLFDASTPLTGLQLDGVALERTNGIFACDSQVSNCDDWGKAWLSLKVSALSQPPGQPTGPRELTILIGTLSPQTWLLFDDGFLQSPQGRWYLIPPSLRQALEPQLKPQVATQPQ</sequence>
<dbReference type="Proteomes" id="UP000596252">
    <property type="component" value="Chromosome"/>
</dbReference>
<keyword evidence="1" id="KW-1133">Transmembrane helix</keyword>
<feature type="transmembrane region" description="Helical" evidence="1">
    <location>
        <begin position="7"/>
        <end position="26"/>
    </location>
</feature>
<proteinExistence type="predicted"/>
<dbReference type="EMBL" id="CP069213">
    <property type="protein sequence ID" value="QRH01970.1"/>
    <property type="molecule type" value="Genomic_DNA"/>
</dbReference>
<organism evidence="2 3">
    <name type="scientific">Shewanella litorisediminis</name>
    <dbReference type="NCBI Taxonomy" id="1173586"/>
    <lineage>
        <taxon>Bacteria</taxon>
        <taxon>Pseudomonadati</taxon>
        <taxon>Pseudomonadota</taxon>
        <taxon>Gammaproteobacteria</taxon>
        <taxon>Alteromonadales</taxon>
        <taxon>Shewanellaceae</taxon>
        <taxon>Shewanella</taxon>
    </lineage>
</organism>
<evidence type="ECO:0000313" key="3">
    <source>
        <dbReference type="Proteomes" id="UP000596252"/>
    </source>
</evidence>
<evidence type="ECO:0000256" key="1">
    <source>
        <dbReference type="SAM" id="Phobius"/>
    </source>
</evidence>
<dbReference type="RefSeq" id="WP_203325629.1">
    <property type="nucleotide sequence ID" value="NZ_CP069213.1"/>
</dbReference>
<name>A0ABX7G3Z7_9GAMM</name>
<keyword evidence="1" id="KW-0812">Transmembrane</keyword>
<gene>
    <name evidence="2" type="ORF">JQC75_00550</name>
</gene>
<evidence type="ECO:0000313" key="2">
    <source>
        <dbReference type="EMBL" id="QRH01970.1"/>
    </source>
</evidence>